<evidence type="ECO:0000313" key="12">
    <source>
        <dbReference type="Proteomes" id="UP000053447"/>
    </source>
</evidence>
<dbReference type="InterPro" id="IPR002194">
    <property type="entry name" value="Chaperonin_TCP-1_CS"/>
</dbReference>
<dbReference type="SUPFAM" id="SSF52029">
    <property type="entry name" value="GroEL apical domain-like"/>
    <property type="match status" value="1"/>
</dbReference>
<dbReference type="Gene3D" id="3.30.260.10">
    <property type="entry name" value="TCP-1-like chaperonin intermediate domain"/>
    <property type="match status" value="1"/>
</dbReference>
<proteinExistence type="inferred from homology"/>
<dbReference type="NCBIfam" id="NF041082">
    <property type="entry name" value="thermosome_alpha"/>
    <property type="match status" value="1"/>
</dbReference>
<evidence type="ECO:0000313" key="11">
    <source>
        <dbReference type="EMBL" id="KTW27554.1"/>
    </source>
</evidence>
<dbReference type="NCBIfam" id="NF041083">
    <property type="entry name" value="thermosome_beta"/>
    <property type="match status" value="1"/>
</dbReference>
<keyword evidence="6 10" id="KW-0067">ATP-binding</keyword>
<evidence type="ECO:0000256" key="6">
    <source>
        <dbReference type="ARBA" id="ARBA00022840"/>
    </source>
</evidence>
<dbReference type="Gene3D" id="3.50.7.10">
    <property type="entry name" value="GroEL"/>
    <property type="match status" value="1"/>
</dbReference>
<evidence type="ECO:0000256" key="2">
    <source>
        <dbReference type="ARBA" id="ARBA00008020"/>
    </source>
</evidence>
<dbReference type="PROSITE" id="PS00751">
    <property type="entry name" value="TCP1_2"/>
    <property type="match status" value="1"/>
</dbReference>
<comment type="subunit">
    <text evidence="3">Heterooligomeric complex of about 850 to 900 kDa that forms two stacked rings, 12 to 16 nm in diameter.</text>
</comment>
<dbReference type="InterPro" id="IPR027409">
    <property type="entry name" value="GroEL-like_apical_dom_sf"/>
</dbReference>
<sequence length="551" mass="60289">MGNMMIDMKNAVVARDEQGNPFIIVKDQDNKKRLTGIEAIKSHILAAKAVSNILKSSLGPRGLDKIMVSSDGDVTITNDGATILSQMEVENQIAKLLVELSKSQDEEIGDGTTGVVVLAGALLEYAEELIDKGIHPIKIADGYDQACKIAVQHLDSISEVVEFSKTDTINLFKATKTSLGSKIVSKAHDKFSQIAVEAIMSVADLERKDVNFELIKVDGKVGGALEDTVLVKGVVVDKDMSHPQMPRSVSNAKIAILTCPFEPPKPKTKHKLDITNVDEFKKLQAYEKEKFEEMVKKIKDVGANLVICQWGFDDEANHLLFQNKLPAVRWVGGPEIELIAVATNGRIIPRFEDLAPEKLGTAGIVRELSFGTTRDKMLVIEDCANTRAVTIFVRGSNKMIIEEAKRAIHDALCVVRNLVKDNRIVYGGGSAEISCSIAVAESADKAPGIEQYAMRAFANALDVIPMALAENSGLSSIETLTNVKSKQIKHSKSSFGIDCMQNNNDGHMKELFVIDPLLTKRQQLLLATQMCRMVLKVNDVIISGSENDEYN</sequence>
<reference evidence="12" key="1">
    <citation type="journal article" date="2016" name="Nat. Commun.">
        <title>Genome analysis of three Pneumocystis species reveals adaptation mechanisms to life exclusively in mammalian hosts.</title>
        <authorList>
            <person name="Ma L."/>
            <person name="Chen Z."/>
            <person name="Huang D.W."/>
            <person name="Kutty G."/>
            <person name="Ishihara M."/>
            <person name="Wang H."/>
            <person name="Abouelleil A."/>
            <person name="Bishop L."/>
            <person name="Davey E."/>
            <person name="Deng R."/>
            <person name="Deng X."/>
            <person name="Fan L."/>
            <person name="Fantoni G."/>
            <person name="Fitzgerald M."/>
            <person name="Gogineni E."/>
            <person name="Goldberg J.M."/>
            <person name="Handley G."/>
            <person name="Hu X."/>
            <person name="Huber C."/>
            <person name="Jiao X."/>
            <person name="Jones K."/>
            <person name="Levin J.Z."/>
            <person name="Liu Y."/>
            <person name="Macdonald P."/>
            <person name="Melnikov A."/>
            <person name="Raley C."/>
            <person name="Sassi M."/>
            <person name="Sherman B.T."/>
            <person name="Song X."/>
            <person name="Sykes S."/>
            <person name="Tran B."/>
            <person name="Walsh L."/>
            <person name="Xia Y."/>
            <person name="Yang J."/>
            <person name="Young S."/>
            <person name="Zeng Q."/>
            <person name="Zheng X."/>
            <person name="Stephens R."/>
            <person name="Nusbaum C."/>
            <person name="Birren B.W."/>
            <person name="Azadi P."/>
            <person name="Lempicki R.A."/>
            <person name="Cuomo C.A."/>
            <person name="Kovacs J.A."/>
        </authorList>
    </citation>
    <scope>NUCLEOTIDE SEQUENCE [LARGE SCALE GENOMIC DNA]</scope>
    <source>
        <strain evidence="12">RU7</strain>
    </source>
</reference>
<comment type="subcellular location">
    <subcellularLocation>
        <location evidence="1">Cytoplasm</location>
    </subcellularLocation>
</comment>
<evidence type="ECO:0000256" key="9">
    <source>
        <dbReference type="ARBA" id="ARBA00033325"/>
    </source>
</evidence>
<dbReference type="PROSITE" id="PS00750">
    <property type="entry name" value="TCP1_1"/>
    <property type="match status" value="1"/>
</dbReference>
<dbReference type="EMBL" id="LFWA01000014">
    <property type="protein sequence ID" value="KTW27554.1"/>
    <property type="molecule type" value="Genomic_DNA"/>
</dbReference>
<evidence type="ECO:0000256" key="8">
    <source>
        <dbReference type="ARBA" id="ARBA00024086"/>
    </source>
</evidence>
<dbReference type="SUPFAM" id="SSF48592">
    <property type="entry name" value="GroEL equatorial domain-like"/>
    <property type="match status" value="1"/>
</dbReference>
<dbReference type="eggNOG" id="KOG0357">
    <property type="taxonomic scope" value="Eukaryota"/>
</dbReference>
<dbReference type="NCBIfam" id="TIGR02343">
    <property type="entry name" value="chap_CCT_epsi"/>
    <property type="match status" value="1"/>
</dbReference>
<dbReference type="InterPro" id="IPR053374">
    <property type="entry name" value="TCP-1_chaperonin"/>
</dbReference>
<keyword evidence="4" id="KW-0963">Cytoplasm</keyword>
<evidence type="ECO:0000256" key="3">
    <source>
        <dbReference type="ARBA" id="ARBA00011531"/>
    </source>
</evidence>
<keyword evidence="7 10" id="KW-0143">Chaperone</keyword>
<dbReference type="PROSITE" id="PS00995">
    <property type="entry name" value="TCP1_3"/>
    <property type="match status" value="1"/>
</dbReference>
<dbReference type="STRING" id="1408657.A0A0W4ZGQ4"/>
<dbReference type="InterPro" id="IPR054827">
    <property type="entry name" value="thermosome_alpha"/>
</dbReference>
<dbReference type="Pfam" id="PF00118">
    <property type="entry name" value="Cpn60_TCP1"/>
    <property type="match status" value="1"/>
</dbReference>
<dbReference type="OrthoDB" id="10248520at2759"/>
<dbReference type="PANTHER" id="PTHR11353">
    <property type="entry name" value="CHAPERONIN"/>
    <property type="match status" value="1"/>
</dbReference>
<evidence type="ECO:0000256" key="4">
    <source>
        <dbReference type="ARBA" id="ARBA00022490"/>
    </source>
</evidence>
<evidence type="ECO:0000256" key="1">
    <source>
        <dbReference type="ARBA" id="ARBA00004496"/>
    </source>
</evidence>
<dbReference type="AlphaFoldDB" id="A0A0W4ZGQ4"/>
<organism evidence="11 12">
    <name type="scientific">Pneumocystis jirovecii (strain RU7)</name>
    <name type="common">Human pneumocystis pneumonia agent</name>
    <dbReference type="NCBI Taxonomy" id="1408657"/>
    <lineage>
        <taxon>Eukaryota</taxon>
        <taxon>Fungi</taxon>
        <taxon>Dikarya</taxon>
        <taxon>Ascomycota</taxon>
        <taxon>Taphrinomycotina</taxon>
        <taxon>Pneumocystomycetes</taxon>
        <taxon>Pneumocystaceae</taxon>
        <taxon>Pneumocystis</taxon>
    </lineage>
</organism>
<dbReference type="PRINTS" id="PR00304">
    <property type="entry name" value="TCOMPLEXTCP1"/>
</dbReference>
<evidence type="ECO:0000256" key="10">
    <source>
        <dbReference type="RuleBase" id="RU004187"/>
    </source>
</evidence>
<dbReference type="SUPFAM" id="SSF54849">
    <property type="entry name" value="GroEL-intermediate domain like"/>
    <property type="match status" value="1"/>
</dbReference>
<keyword evidence="5 10" id="KW-0547">Nucleotide-binding</keyword>
<dbReference type="Gene3D" id="1.10.560.10">
    <property type="entry name" value="GroEL-like equatorial domain"/>
    <property type="match status" value="1"/>
</dbReference>
<dbReference type="Proteomes" id="UP000053447">
    <property type="component" value="Unassembled WGS sequence"/>
</dbReference>
<dbReference type="GO" id="GO:0016887">
    <property type="term" value="F:ATP hydrolysis activity"/>
    <property type="evidence" value="ECO:0007669"/>
    <property type="project" value="InterPro"/>
</dbReference>
<dbReference type="GO" id="GO:0005832">
    <property type="term" value="C:chaperonin-containing T-complex"/>
    <property type="evidence" value="ECO:0007669"/>
    <property type="project" value="EnsemblFungi"/>
</dbReference>
<comment type="similarity">
    <text evidence="2 10">Belongs to the TCP-1 chaperonin family.</text>
</comment>
<evidence type="ECO:0000256" key="7">
    <source>
        <dbReference type="ARBA" id="ARBA00023186"/>
    </source>
</evidence>
<dbReference type="RefSeq" id="XP_018228524.1">
    <property type="nucleotide sequence ID" value="XM_018375316.1"/>
</dbReference>
<evidence type="ECO:0000256" key="5">
    <source>
        <dbReference type="ARBA" id="ARBA00022741"/>
    </source>
</evidence>
<dbReference type="InterPro" id="IPR027413">
    <property type="entry name" value="GROEL-like_equatorial_sf"/>
</dbReference>
<dbReference type="InterPro" id="IPR012718">
    <property type="entry name" value="Chap_CCT_epsi"/>
</dbReference>
<dbReference type="CDD" id="cd03339">
    <property type="entry name" value="TCP1_epsilon"/>
    <property type="match status" value="1"/>
</dbReference>
<comment type="caution">
    <text evidence="11">The sequence shown here is derived from an EMBL/GenBank/DDBJ whole genome shotgun (WGS) entry which is preliminary data.</text>
</comment>
<dbReference type="GO" id="GO:0005524">
    <property type="term" value="F:ATP binding"/>
    <property type="evidence" value="ECO:0007669"/>
    <property type="project" value="UniProtKB-KW"/>
</dbReference>
<dbReference type="GO" id="GO:0140662">
    <property type="term" value="F:ATP-dependent protein folding chaperone"/>
    <property type="evidence" value="ECO:0007669"/>
    <property type="project" value="InterPro"/>
</dbReference>
<dbReference type="FunFam" id="1.10.560.10:FF:000049">
    <property type="entry name" value="T-complex protein 1 subunitTheta, putative"/>
    <property type="match status" value="1"/>
</dbReference>
<protein>
    <recommendedName>
        <fullName evidence="8">T-complex protein 1 subunit epsilon</fullName>
    </recommendedName>
    <alternativeName>
        <fullName evidence="9">CCT-epsilon</fullName>
    </alternativeName>
</protein>
<accession>A0A0W4ZGQ4</accession>
<dbReference type="InterPro" id="IPR002423">
    <property type="entry name" value="Cpn60/GroEL/TCP-1"/>
</dbReference>
<dbReference type="InterPro" id="IPR027410">
    <property type="entry name" value="TCP-1-like_intermed_sf"/>
</dbReference>
<dbReference type="GeneID" id="28941571"/>
<dbReference type="FunFam" id="1.10.560.10:FF:000053">
    <property type="entry name" value="T-complex protein 1 subunit delta"/>
    <property type="match status" value="1"/>
</dbReference>
<gene>
    <name evidence="11" type="ORF">T551_03053</name>
</gene>
<name>A0A0W4ZGQ4_PNEJ7</name>
<dbReference type="VEuPathDB" id="FungiDB:T551_03053"/>
<dbReference type="FunFam" id="3.50.7.10:FF:000003">
    <property type="entry name" value="T-complex protein 1 subunit epsilon"/>
    <property type="match status" value="1"/>
</dbReference>
<dbReference type="GO" id="GO:0051082">
    <property type="term" value="F:unfolded protein binding"/>
    <property type="evidence" value="ECO:0007669"/>
    <property type="project" value="EnsemblFungi"/>
</dbReference>
<dbReference type="InterPro" id="IPR017998">
    <property type="entry name" value="Chaperone_TCP-1"/>
</dbReference>
<keyword evidence="12" id="KW-1185">Reference proteome</keyword>